<evidence type="ECO:0000256" key="4">
    <source>
        <dbReference type="ARBA" id="ARBA00022695"/>
    </source>
</evidence>
<dbReference type="AlphaFoldDB" id="A0A2N4UPP2"/>
<dbReference type="GO" id="GO:1990077">
    <property type="term" value="C:primosome complex"/>
    <property type="evidence" value="ECO:0007669"/>
    <property type="project" value="UniProtKB-KW"/>
</dbReference>
<keyword evidence="11" id="KW-1185">Reference proteome</keyword>
<dbReference type="GO" id="GO:0000428">
    <property type="term" value="C:DNA-directed RNA polymerase complex"/>
    <property type="evidence" value="ECO:0007669"/>
    <property type="project" value="UniProtKB-KW"/>
</dbReference>
<evidence type="ECO:0000256" key="3">
    <source>
        <dbReference type="ARBA" id="ARBA00022679"/>
    </source>
</evidence>
<keyword evidence="1" id="KW-0240">DNA-directed RNA polymerase</keyword>
<evidence type="ECO:0000256" key="1">
    <source>
        <dbReference type="ARBA" id="ARBA00022478"/>
    </source>
</evidence>
<evidence type="ECO:0000256" key="5">
    <source>
        <dbReference type="ARBA" id="ARBA00022705"/>
    </source>
</evidence>
<accession>A0A2N4UPP2</accession>
<keyword evidence="3" id="KW-0808">Transferase</keyword>
<evidence type="ECO:0000259" key="9">
    <source>
        <dbReference type="Pfam" id="PF23639"/>
    </source>
</evidence>
<dbReference type="SUPFAM" id="SSF57783">
    <property type="entry name" value="Zinc beta-ribbon"/>
    <property type="match status" value="1"/>
</dbReference>
<proteinExistence type="predicted"/>
<dbReference type="RefSeq" id="WP_065208012.1">
    <property type="nucleotide sequence ID" value="NZ_JABJXE010000011.1"/>
</dbReference>
<keyword evidence="5" id="KW-0235">DNA replication</keyword>
<organism evidence="10 11">
    <name type="scientific">Photobacterium carnosum</name>
    <dbReference type="NCBI Taxonomy" id="2023717"/>
    <lineage>
        <taxon>Bacteria</taxon>
        <taxon>Pseudomonadati</taxon>
        <taxon>Pseudomonadota</taxon>
        <taxon>Gammaproteobacteria</taxon>
        <taxon>Vibrionales</taxon>
        <taxon>Vibrionaceae</taxon>
        <taxon>Photobacterium</taxon>
    </lineage>
</organism>
<reference evidence="10 11" key="1">
    <citation type="journal article" date="2018" name="Syst. Appl. Microbiol.">
        <title>Photobacterium carnosum sp. nov., isolated from spoiled modified atmosphere packaged poultry meat.</title>
        <authorList>
            <person name="Hilgarth M."/>
            <person name="Fuertes S."/>
            <person name="Ehrmann M."/>
            <person name="Vogel R.F."/>
        </authorList>
    </citation>
    <scope>NUCLEOTIDE SEQUENCE [LARGE SCALE GENOMIC DNA]</scope>
    <source>
        <strain evidence="10 11">TMW 2.2021</strain>
    </source>
</reference>
<name>A0A2N4UPP2_9GAMM</name>
<comment type="caution">
    <text evidence="10">The sequence shown here is derived from an EMBL/GenBank/DDBJ whole genome shotgun (WGS) entry which is preliminary data.</text>
</comment>
<dbReference type="InterPro" id="IPR006171">
    <property type="entry name" value="TOPRIM_dom"/>
</dbReference>
<dbReference type="Gene3D" id="3.90.580.10">
    <property type="entry name" value="Zinc finger, CHC2-type domain"/>
    <property type="match status" value="1"/>
</dbReference>
<gene>
    <name evidence="10" type="ORF">CIK00_15325</name>
</gene>
<evidence type="ECO:0000313" key="10">
    <source>
        <dbReference type="EMBL" id="PLC56985.1"/>
    </source>
</evidence>
<protein>
    <submittedName>
        <fullName evidence="10">Uncharacterized protein</fullName>
    </submittedName>
</protein>
<feature type="domain" description="Toprim" evidence="8">
    <location>
        <begin position="326"/>
        <end position="423"/>
    </location>
</feature>
<evidence type="ECO:0000256" key="7">
    <source>
        <dbReference type="SAM" id="Coils"/>
    </source>
</evidence>
<feature type="coiled-coil region" evidence="7">
    <location>
        <begin position="142"/>
        <end position="174"/>
    </location>
</feature>
<dbReference type="InterPro" id="IPR036977">
    <property type="entry name" value="DNA_primase_Znf_CHC2"/>
</dbReference>
<keyword evidence="7" id="KW-0175">Coiled coil</keyword>
<dbReference type="Pfam" id="PF23639">
    <property type="entry name" value="DUF7146"/>
    <property type="match status" value="1"/>
</dbReference>
<keyword evidence="2" id="KW-0639">Primosome</keyword>
<keyword evidence="4" id="KW-0548">Nucleotidyltransferase</keyword>
<dbReference type="Pfam" id="PF13362">
    <property type="entry name" value="Toprim_3"/>
    <property type="match status" value="1"/>
</dbReference>
<evidence type="ECO:0000256" key="6">
    <source>
        <dbReference type="ARBA" id="ARBA00023163"/>
    </source>
</evidence>
<dbReference type="GO" id="GO:0016779">
    <property type="term" value="F:nucleotidyltransferase activity"/>
    <property type="evidence" value="ECO:0007669"/>
    <property type="project" value="UniProtKB-KW"/>
</dbReference>
<dbReference type="InterPro" id="IPR055570">
    <property type="entry name" value="DUF7146"/>
</dbReference>
<dbReference type="GO" id="GO:0008270">
    <property type="term" value="F:zinc ion binding"/>
    <property type="evidence" value="ECO:0007669"/>
    <property type="project" value="InterPro"/>
</dbReference>
<evidence type="ECO:0000259" key="8">
    <source>
        <dbReference type="Pfam" id="PF13362"/>
    </source>
</evidence>
<feature type="domain" description="DUF7146" evidence="9">
    <location>
        <begin position="177"/>
        <end position="274"/>
    </location>
</feature>
<dbReference type="GO" id="GO:0006269">
    <property type="term" value="P:DNA replication, synthesis of primer"/>
    <property type="evidence" value="ECO:0007669"/>
    <property type="project" value="UniProtKB-KW"/>
</dbReference>
<dbReference type="GO" id="GO:0003677">
    <property type="term" value="F:DNA binding"/>
    <property type="evidence" value="ECO:0007669"/>
    <property type="project" value="InterPro"/>
</dbReference>
<sequence length="438" mass="48309">MSNSNKYSNSYKESGLDRVKRETEEIRIMLANQGNFAEVLGQMYSIESAVNTCGVGKASSKKSACPIHGGKSGENFRFLKNGAEFGTCVCHSCGTISNGFSLVMEADKCSYRDAVKKIGYFAGYYCDLDGNVYGNGNGNDDAAKAEAAKRQAEYEAKREARKAEQAKKDKIDNERGIKRLVQMWNSSVSLDHPYAEPARKYFVKRGLGNIGTLNDEVRLHPALEFFVLWTNPTNPKETKFVLAGKYPALLAQIRTPNGRPTRIHRTYLDWDGNKLDLSKVPNEITKQGYALEDITQVDPKKMTPHIPLTDISGGSIQLADAGTKVLGLGEGLETTLAASVATGMPVNCCINATMLANWLPAQGTEYVFIFQDKDVSKTGEICADTLRERLKPYGVKVFAFEPDMEIPNGESGVDWADQFNTKGVLGFPMEARNWRSLL</sequence>
<evidence type="ECO:0000256" key="2">
    <source>
        <dbReference type="ARBA" id="ARBA00022515"/>
    </source>
</evidence>
<dbReference type="Proteomes" id="UP000234420">
    <property type="component" value="Unassembled WGS sequence"/>
</dbReference>
<evidence type="ECO:0000313" key="11">
    <source>
        <dbReference type="Proteomes" id="UP000234420"/>
    </source>
</evidence>
<keyword evidence="6" id="KW-0804">Transcription</keyword>
<dbReference type="EMBL" id="NPIB01000021">
    <property type="protein sequence ID" value="PLC56985.1"/>
    <property type="molecule type" value="Genomic_DNA"/>
</dbReference>